<comment type="caution">
    <text evidence="4">The sequence shown here is derived from an EMBL/GenBank/DDBJ whole genome shotgun (WGS) entry which is preliminary data.</text>
</comment>
<keyword evidence="5" id="KW-1185">Reference proteome</keyword>
<dbReference type="PROSITE" id="PS51257">
    <property type="entry name" value="PROKAR_LIPOPROTEIN"/>
    <property type="match status" value="1"/>
</dbReference>
<dbReference type="Gene3D" id="3.40.190.10">
    <property type="entry name" value="Periplasmic binding protein-like II"/>
    <property type="match status" value="2"/>
</dbReference>
<evidence type="ECO:0000256" key="3">
    <source>
        <dbReference type="ARBA" id="ARBA00022729"/>
    </source>
</evidence>
<dbReference type="PANTHER" id="PTHR30632">
    <property type="entry name" value="MOLYBDATE-BINDING PERIPLASMIC PROTEIN"/>
    <property type="match status" value="1"/>
</dbReference>
<dbReference type="PANTHER" id="PTHR30632:SF0">
    <property type="entry name" value="SULFATE-BINDING PROTEIN"/>
    <property type="match status" value="1"/>
</dbReference>
<dbReference type="InterPro" id="IPR005950">
    <property type="entry name" value="ModA"/>
</dbReference>
<dbReference type="EMBL" id="BAABHK010000004">
    <property type="protein sequence ID" value="GAA4626111.1"/>
    <property type="molecule type" value="Genomic_DNA"/>
</dbReference>
<dbReference type="SUPFAM" id="SSF53850">
    <property type="entry name" value="Periplasmic binding protein-like II"/>
    <property type="match status" value="1"/>
</dbReference>
<dbReference type="Pfam" id="PF13531">
    <property type="entry name" value="SBP_bac_11"/>
    <property type="match status" value="1"/>
</dbReference>
<dbReference type="NCBIfam" id="TIGR01256">
    <property type="entry name" value="modA"/>
    <property type="match status" value="1"/>
</dbReference>
<comment type="similarity">
    <text evidence="1">Belongs to the bacterial solute-binding protein ModA family.</text>
</comment>
<proteinExistence type="inferred from homology"/>
<evidence type="ECO:0000313" key="4">
    <source>
        <dbReference type="EMBL" id="GAA4626111.1"/>
    </source>
</evidence>
<evidence type="ECO:0000256" key="2">
    <source>
        <dbReference type="ARBA" id="ARBA00022723"/>
    </source>
</evidence>
<accession>A0ABP8U8C7</accession>
<keyword evidence="2" id="KW-0479">Metal-binding</keyword>
<name>A0ABP8U8C7_9ACTN</name>
<evidence type="ECO:0000256" key="1">
    <source>
        <dbReference type="ARBA" id="ARBA00009175"/>
    </source>
</evidence>
<reference evidence="5" key="1">
    <citation type="journal article" date="2019" name="Int. J. Syst. Evol. Microbiol.">
        <title>The Global Catalogue of Microorganisms (GCM) 10K type strain sequencing project: providing services to taxonomists for standard genome sequencing and annotation.</title>
        <authorList>
            <consortium name="The Broad Institute Genomics Platform"/>
            <consortium name="The Broad Institute Genome Sequencing Center for Infectious Disease"/>
            <person name="Wu L."/>
            <person name="Ma J."/>
        </authorList>
    </citation>
    <scope>NUCLEOTIDE SEQUENCE [LARGE SCALE GENOMIC DNA]</scope>
    <source>
        <strain evidence="5">JCM 17939</strain>
    </source>
</reference>
<protein>
    <submittedName>
        <fullName evidence="4">Molybdate ABC transporter substrate-binding protein</fullName>
    </submittedName>
</protein>
<keyword evidence="3" id="KW-0732">Signal</keyword>
<gene>
    <name evidence="4" type="primary">modA_2</name>
    <name evidence="4" type="ORF">GCM10023196_033010</name>
</gene>
<evidence type="ECO:0000313" key="5">
    <source>
        <dbReference type="Proteomes" id="UP001501442"/>
    </source>
</evidence>
<dbReference type="InterPro" id="IPR050682">
    <property type="entry name" value="ModA/WtpA"/>
</dbReference>
<organism evidence="4 5">
    <name type="scientific">Actinoallomurus vinaceus</name>
    <dbReference type="NCBI Taxonomy" id="1080074"/>
    <lineage>
        <taxon>Bacteria</taxon>
        <taxon>Bacillati</taxon>
        <taxon>Actinomycetota</taxon>
        <taxon>Actinomycetes</taxon>
        <taxon>Streptosporangiales</taxon>
        <taxon>Thermomonosporaceae</taxon>
        <taxon>Actinoallomurus</taxon>
    </lineage>
</organism>
<sequence>MGRPKVARMPPKPRVAVLAAVALALAGCGVASGDERFTLKVLAASSLTEAFEELGTAYNAADRRVTVQFEFAGSQDLAMDIEDHEPADVLATADGASMDPVATKVSGRRLFAYNSMTIAVAPGNPKRVQGLASLADRRLRVVLGGPIVPVGRYAAQVLAKAGVTVRPRSEEADARTVLTRVRTGAADAGIVYVTDMRSAGISASSVPIPAQQNVTATYFAAAVRGSAHGAAAKAFVAWLGSPTAKTILRKYGFPTP</sequence>
<dbReference type="Proteomes" id="UP001501442">
    <property type="component" value="Unassembled WGS sequence"/>
</dbReference>
<dbReference type="PIRSF" id="PIRSF004846">
    <property type="entry name" value="ModA"/>
    <property type="match status" value="1"/>
</dbReference>